<dbReference type="Pfam" id="PF13349">
    <property type="entry name" value="DUF4097"/>
    <property type="match status" value="1"/>
</dbReference>
<feature type="domain" description="DUF4097" evidence="3">
    <location>
        <begin position="42"/>
        <end position="227"/>
    </location>
</feature>
<dbReference type="Gene3D" id="2.160.20.120">
    <property type="match status" value="1"/>
</dbReference>
<feature type="signal peptide" evidence="2">
    <location>
        <begin position="1"/>
        <end position="25"/>
    </location>
</feature>
<protein>
    <submittedName>
        <fullName evidence="4">DUF4097 family beta strand repeat-containing protein</fullName>
    </submittedName>
</protein>
<reference evidence="5" key="1">
    <citation type="journal article" date="2019" name="Int. J. Syst. Evol. Microbiol.">
        <title>The Global Catalogue of Microorganisms (GCM) 10K type strain sequencing project: providing services to taxonomists for standard genome sequencing and annotation.</title>
        <authorList>
            <consortium name="The Broad Institute Genomics Platform"/>
            <consortium name="The Broad Institute Genome Sequencing Center for Infectious Disease"/>
            <person name="Wu L."/>
            <person name="Ma J."/>
        </authorList>
    </citation>
    <scope>NUCLEOTIDE SEQUENCE [LARGE SCALE GENOMIC DNA]</scope>
    <source>
        <strain evidence="5">CCUG 53903</strain>
    </source>
</reference>
<keyword evidence="2" id="KW-0732">Signal</keyword>
<dbReference type="RefSeq" id="WP_379514972.1">
    <property type="nucleotide sequence ID" value="NZ_JBHSPA010000022.1"/>
</dbReference>
<name>A0ABW1CLB8_9ACTN</name>
<evidence type="ECO:0000256" key="2">
    <source>
        <dbReference type="SAM" id="SignalP"/>
    </source>
</evidence>
<sequence length="230" mass="23504">MRTMVIAGGLLASAVLLTGCGLASVAGPSNEDTATYQVTDKVTKLQLKNNSGDAVVTETDGSAVRVVETLRWRGEDKPKPEHKVEGQALLLTYDCASNWGSCSVDYKIEIPKGLAVDLDSGSGNLTLRSLTGQIDLHVGSGDVDAADLGGKKIIAEAGSGNMELKYASAPESAQMKNGSGDITLNVPDGAYDVKTDMGSGDANVSVKSDGSAPNKISLQAGSGDVTVSAG</sequence>
<feature type="region of interest" description="Disordered" evidence="1">
    <location>
        <begin position="195"/>
        <end position="230"/>
    </location>
</feature>
<evidence type="ECO:0000313" key="5">
    <source>
        <dbReference type="Proteomes" id="UP001596058"/>
    </source>
</evidence>
<gene>
    <name evidence="4" type="ORF">ACFPZ3_16460</name>
</gene>
<dbReference type="PROSITE" id="PS51257">
    <property type="entry name" value="PROKAR_LIPOPROTEIN"/>
    <property type="match status" value="1"/>
</dbReference>
<feature type="chain" id="PRO_5046203341" evidence="2">
    <location>
        <begin position="26"/>
        <end position="230"/>
    </location>
</feature>
<comment type="caution">
    <text evidence="4">The sequence shown here is derived from an EMBL/GenBank/DDBJ whole genome shotgun (WGS) entry which is preliminary data.</text>
</comment>
<evidence type="ECO:0000256" key="1">
    <source>
        <dbReference type="SAM" id="MobiDB-lite"/>
    </source>
</evidence>
<proteinExistence type="predicted"/>
<evidence type="ECO:0000259" key="3">
    <source>
        <dbReference type="Pfam" id="PF13349"/>
    </source>
</evidence>
<dbReference type="EMBL" id="JBHSPA010000022">
    <property type="protein sequence ID" value="MFC5825453.1"/>
    <property type="molecule type" value="Genomic_DNA"/>
</dbReference>
<dbReference type="InterPro" id="IPR025164">
    <property type="entry name" value="Toastrack_DUF4097"/>
</dbReference>
<dbReference type="Proteomes" id="UP001596058">
    <property type="component" value="Unassembled WGS sequence"/>
</dbReference>
<evidence type="ECO:0000313" key="4">
    <source>
        <dbReference type="EMBL" id="MFC5825453.1"/>
    </source>
</evidence>
<organism evidence="4 5">
    <name type="scientific">Nonomuraea insulae</name>
    <dbReference type="NCBI Taxonomy" id="1616787"/>
    <lineage>
        <taxon>Bacteria</taxon>
        <taxon>Bacillati</taxon>
        <taxon>Actinomycetota</taxon>
        <taxon>Actinomycetes</taxon>
        <taxon>Streptosporangiales</taxon>
        <taxon>Streptosporangiaceae</taxon>
        <taxon>Nonomuraea</taxon>
    </lineage>
</organism>
<keyword evidence="5" id="KW-1185">Reference proteome</keyword>
<accession>A0ABW1CLB8</accession>